<dbReference type="AlphaFoldDB" id="A0A0F9SYP2"/>
<reference evidence="2" key="1">
    <citation type="journal article" date="2015" name="Nature">
        <title>Complex archaea that bridge the gap between prokaryotes and eukaryotes.</title>
        <authorList>
            <person name="Spang A."/>
            <person name="Saw J.H."/>
            <person name="Jorgensen S.L."/>
            <person name="Zaremba-Niedzwiedzka K."/>
            <person name="Martijn J."/>
            <person name="Lind A.E."/>
            <person name="van Eijk R."/>
            <person name="Schleper C."/>
            <person name="Guy L."/>
            <person name="Ettema T.J."/>
        </authorList>
    </citation>
    <scope>NUCLEOTIDE SEQUENCE</scope>
</reference>
<evidence type="ECO:0000256" key="1">
    <source>
        <dbReference type="SAM" id="MobiDB-lite"/>
    </source>
</evidence>
<evidence type="ECO:0000313" key="2">
    <source>
        <dbReference type="EMBL" id="KKN72069.1"/>
    </source>
</evidence>
<dbReference type="EMBL" id="LAZR01000370">
    <property type="protein sequence ID" value="KKN72069.1"/>
    <property type="molecule type" value="Genomic_DNA"/>
</dbReference>
<organism evidence="2">
    <name type="scientific">marine sediment metagenome</name>
    <dbReference type="NCBI Taxonomy" id="412755"/>
    <lineage>
        <taxon>unclassified sequences</taxon>
        <taxon>metagenomes</taxon>
        <taxon>ecological metagenomes</taxon>
    </lineage>
</organism>
<accession>A0A0F9SYP2</accession>
<feature type="region of interest" description="Disordered" evidence="1">
    <location>
        <begin position="1"/>
        <end position="41"/>
    </location>
</feature>
<feature type="compositionally biased region" description="Acidic residues" evidence="1">
    <location>
        <begin position="21"/>
        <end position="41"/>
    </location>
</feature>
<comment type="caution">
    <text evidence="2">The sequence shown here is derived from an EMBL/GenBank/DDBJ whole genome shotgun (WGS) entry which is preliminary data.</text>
</comment>
<protein>
    <submittedName>
        <fullName evidence="2">Uncharacterized protein</fullName>
    </submittedName>
</protein>
<name>A0A0F9SYP2_9ZZZZ</name>
<proteinExistence type="predicted"/>
<gene>
    <name evidence="2" type="ORF">LCGC14_0414640</name>
</gene>
<sequence length="165" mass="18651">MANVDAKNMEAWLDNKPDQGRDDEDTSEEEKEENGDEEVSLEEEFAKLLPLLMEHGEMVEEMTDVLDPDLLEDEEAEYPEEELALLEDAVMTLPEDLQAAMVEEAMDIPYEAAMMIASHLLEEEAITSPERVAGFLFHASKVLEMVGGEEGSEEEEELEEELEEV</sequence>